<name>A0A8K0KBT3_LADFU</name>
<accession>A0A8K0KBT3</accession>
<dbReference type="AlphaFoldDB" id="A0A8K0KBT3"/>
<reference evidence="3" key="2">
    <citation type="submission" date="2017-10" db="EMBL/GenBank/DDBJ databases">
        <title>Ladona fulva Genome sequencing and assembly.</title>
        <authorList>
            <person name="Murali S."/>
            <person name="Richards S."/>
            <person name="Bandaranaike D."/>
            <person name="Bellair M."/>
            <person name="Blankenburg K."/>
            <person name="Chao H."/>
            <person name="Dinh H."/>
            <person name="Doddapaneni H."/>
            <person name="Dugan-Rocha S."/>
            <person name="Elkadiri S."/>
            <person name="Gnanaolivu R."/>
            <person name="Hernandez B."/>
            <person name="Skinner E."/>
            <person name="Javaid M."/>
            <person name="Lee S."/>
            <person name="Li M."/>
            <person name="Ming W."/>
            <person name="Munidasa M."/>
            <person name="Muniz J."/>
            <person name="Nguyen L."/>
            <person name="Hughes D."/>
            <person name="Osuji N."/>
            <person name="Pu L.-L."/>
            <person name="Puazo M."/>
            <person name="Qu C."/>
            <person name="Quiroz J."/>
            <person name="Raj R."/>
            <person name="Weissenberger G."/>
            <person name="Xin Y."/>
            <person name="Zou X."/>
            <person name="Han Y."/>
            <person name="Worley K."/>
            <person name="Muzny D."/>
            <person name="Gibbs R."/>
        </authorList>
    </citation>
    <scope>NUCLEOTIDE SEQUENCE</scope>
    <source>
        <strain evidence="3">Sampled in the wild</strain>
    </source>
</reference>
<evidence type="ECO:0000313" key="3">
    <source>
        <dbReference type="EMBL" id="KAG8232171.1"/>
    </source>
</evidence>
<feature type="domain" description="DUF4774" evidence="2">
    <location>
        <begin position="33"/>
        <end position="88"/>
    </location>
</feature>
<dbReference type="Proteomes" id="UP000792457">
    <property type="component" value="Unassembled WGS sequence"/>
</dbReference>
<evidence type="ECO:0000313" key="4">
    <source>
        <dbReference type="Proteomes" id="UP000792457"/>
    </source>
</evidence>
<evidence type="ECO:0000259" key="2">
    <source>
        <dbReference type="Pfam" id="PF15999"/>
    </source>
</evidence>
<dbReference type="OrthoDB" id="8194084at2759"/>
<proteinExistence type="predicted"/>
<feature type="region of interest" description="Disordered" evidence="1">
    <location>
        <begin position="96"/>
        <end position="116"/>
    </location>
</feature>
<evidence type="ECO:0000256" key="1">
    <source>
        <dbReference type="SAM" id="MobiDB-lite"/>
    </source>
</evidence>
<sequence length="116" mass="12380">MEKKLYTDAAFDYLGRSVGFKENITLGSNPNGTVLVLAPKAHAEAGAGGTAIAKPLSIAILNSKEDRVIFRPMVSAVAGPGGMAIAEPELIIRKRWEEEASESPETEGTKQKARIQ</sequence>
<dbReference type="EMBL" id="KZ308599">
    <property type="protein sequence ID" value="KAG8232171.1"/>
    <property type="molecule type" value="Genomic_DNA"/>
</dbReference>
<reference evidence="3" key="1">
    <citation type="submission" date="2013-04" db="EMBL/GenBank/DDBJ databases">
        <authorList>
            <person name="Qu J."/>
            <person name="Murali S.C."/>
            <person name="Bandaranaike D."/>
            <person name="Bellair M."/>
            <person name="Blankenburg K."/>
            <person name="Chao H."/>
            <person name="Dinh H."/>
            <person name="Doddapaneni H."/>
            <person name="Downs B."/>
            <person name="Dugan-Rocha S."/>
            <person name="Elkadiri S."/>
            <person name="Gnanaolivu R.D."/>
            <person name="Hernandez B."/>
            <person name="Javaid M."/>
            <person name="Jayaseelan J.C."/>
            <person name="Lee S."/>
            <person name="Li M."/>
            <person name="Ming W."/>
            <person name="Munidasa M."/>
            <person name="Muniz J."/>
            <person name="Nguyen L."/>
            <person name="Ongeri F."/>
            <person name="Osuji N."/>
            <person name="Pu L.-L."/>
            <person name="Puazo M."/>
            <person name="Qu C."/>
            <person name="Quiroz J."/>
            <person name="Raj R."/>
            <person name="Weissenberger G."/>
            <person name="Xin Y."/>
            <person name="Zou X."/>
            <person name="Han Y."/>
            <person name="Richards S."/>
            <person name="Worley K."/>
            <person name="Muzny D."/>
            <person name="Gibbs R."/>
        </authorList>
    </citation>
    <scope>NUCLEOTIDE SEQUENCE</scope>
    <source>
        <strain evidence="3">Sampled in the wild</strain>
    </source>
</reference>
<organism evidence="3 4">
    <name type="scientific">Ladona fulva</name>
    <name type="common">Scarce chaser dragonfly</name>
    <name type="synonym">Libellula fulva</name>
    <dbReference type="NCBI Taxonomy" id="123851"/>
    <lineage>
        <taxon>Eukaryota</taxon>
        <taxon>Metazoa</taxon>
        <taxon>Ecdysozoa</taxon>
        <taxon>Arthropoda</taxon>
        <taxon>Hexapoda</taxon>
        <taxon>Insecta</taxon>
        <taxon>Pterygota</taxon>
        <taxon>Palaeoptera</taxon>
        <taxon>Odonata</taxon>
        <taxon>Epiprocta</taxon>
        <taxon>Anisoptera</taxon>
        <taxon>Libelluloidea</taxon>
        <taxon>Libellulidae</taxon>
        <taxon>Ladona</taxon>
    </lineage>
</organism>
<comment type="caution">
    <text evidence="3">The sequence shown here is derived from an EMBL/GenBank/DDBJ whole genome shotgun (WGS) entry which is preliminary data.</text>
</comment>
<gene>
    <name evidence="3" type="ORF">J437_LFUL012243</name>
</gene>
<dbReference type="InterPro" id="IPR031942">
    <property type="entry name" value="DUF4774"/>
</dbReference>
<protein>
    <recommendedName>
        <fullName evidence="2">DUF4774 domain-containing protein</fullName>
    </recommendedName>
</protein>
<dbReference type="Pfam" id="PF15999">
    <property type="entry name" value="DUF4774"/>
    <property type="match status" value="1"/>
</dbReference>
<keyword evidence="4" id="KW-1185">Reference proteome</keyword>